<organism evidence="1 2">
    <name type="scientific">Caballeronia udeis</name>
    <dbReference type="NCBI Taxonomy" id="1232866"/>
    <lineage>
        <taxon>Bacteria</taxon>
        <taxon>Pseudomonadati</taxon>
        <taxon>Pseudomonadota</taxon>
        <taxon>Betaproteobacteria</taxon>
        <taxon>Burkholderiales</taxon>
        <taxon>Burkholderiaceae</taxon>
        <taxon>Caballeronia</taxon>
    </lineage>
</organism>
<proteinExistence type="predicted"/>
<protein>
    <submittedName>
        <fullName evidence="1">Uncharacterized protein</fullName>
    </submittedName>
</protein>
<dbReference type="EMBL" id="FCOK02000092">
    <property type="protein sequence ID" value="SAL68530.1"/>
    <property type="molecule type" value="Genomic_DNA"/>
</dbReference>
<reference evidence="1 2" key="1">
    <citation type="submission" date="2016-01" db="EMBL/GenBank/DDBJ databases">
        <authorList>
            <person name="Oliw E.H."/>
        </authorList>
    </citation>
    <scope>NUCLEOTIDE SEQUENCE [LARGE SCALE GENOMIC DNA]</scope>
    <source>
        <strain evidence="1">LMG 27134</strain>
    </source>
</reference>
<accession>A0A158JJK4</accession>
<evidence type="ECO:0000313" key="1">
    <source>
        <dbReference type="EMBL" id="SAL68530.1"/>
    </source>
</evidence>
<sequence>MSEISSSTLQMFKRISTATIATALYKRGFRQQ</sequence>
<evidence type="ECO:0000313" key="2">
    <source>
        <dbReference type="Proteomes" id="UP000054683"/>
    </source>
</evidence>
<dbReference type="AlphaFoldDB" id="A0A158JJK4"/>
<dbReference type="Proteomes" id="UP000054683">
    <property type="component" value="Unassembled WGS sequence"/>
</dbReference>
<name>A0A158JJK4_9BURK</name>
<gene>
    <name evidence="1" type="ORF">AWB69_08030</name>
</gene>